<dbReference type="InterPro" id="IPR029021">
    <property type="entry name" value="Prot-tyrosine_phosphatase-like"/>
</dbReference>
<accession>A0A7L1Y6J3</accession>
<dbReference type="InterPro" id="IPR050561">
    <property type="entry name" value="PTP"/>
</dbReference>
<evidence type="ECO:0000313" key="10">
    <source>
        <dbReference type="Proteomes" id="UP000580825"/>
    </source>
</evidence>
<dbReference type="Gene3D" id="3.90.190.10">
    <property type="entry name" value="Protein tyrosine phosphatase superfamily"/>
    <property type="match status" value="2"/>
</dbReference>
<dbReference type="PROSITE" id="PS50056">
    <property type="entry name" value="TYR_PHOSPHATASE_2"/>
    <property type="match status" value="1"/>
</dbReference>
<feature type="non-terminal residue" evidence="9">
    <location>
        <position position="1"/>
    </location>
</feature>
<dbReference type="SMART" id="SM01301">
    <property type="entry name" value="PTPlike_phytase"/>
    <property type="match status" value="2"/>
</dbReference>
<evidence type="ECO:0000256" key="4">
    <source>
        <dbReference type="ARBA" id="ARBA00023288"/>
    </source>
</evidence>
<proteinExistence type="inferred from homology"/>
<evidence type="ECO:0000256" key="5">
    <source>
        <dbReference type="ARBA" id="ARBA00037958"/>
    </source>
</evidence>
<keyword evidence="2" id="KW-0963">Cytoplasm</keyword>
<evidence type="ECO:0000256" key="3">
    <source>
        <dbReference type="ARBA" id="ARBA00022707"/>
    </source>
</evidence>
<feature type="region of interest" description="Disordered" evidence="7">
    <location>
        <begin position="1"/>
        <end position="27"/>
    </location>
</feature>
<evidence type="ECO:0000256" key="7">
    <source>
        <dbReference type="SAM" id="MobiDB-lite"/>
    </source>
</evidence>
<feature type="domain" description="Tyrosine specific protein phosphatases" evidence="8">
    <location>
        <begin position="284"/>
        <end position="364"/>
    </location>
</feature>
<comment type="similarity">
    <text evidence="5">Belongs to the paladin family.</text>
</comment>
<sequence>IMGTTASAAQQAVSASPLESRALGDGGMEDQRSLSIHSFQTLGLHNSKAKSIITNKVAPVVITYNCREEFQIHDDLLKANYTVGRISEATLEHYLVQGKYFMVRDVYGKLDVLNTTGSCGAPNFRQAKGGYAVFGMGQPSLNGFKLVLQKLQREGHKECVFFCVREEPVVFLRVEGDFVSYTPRGKENLHENLQRLQRGARAESLELAIRKEIHDFAQLSESVYYVYNDIERLRDEPHTVRVQCEEDIQVTEEVYRRPIFLQPSYRYHRLPLPAEGAPLEEQFDAFIHFLRESPSLLLRDPGRPPPALLFGCQTGVGRTNLAMAMGTLVLHHHRGAAQKADLPHLPKTSPRDRLRVIQTFIEVVPKGQQIVEEVDCAIASCSEMHDMKEAIYEYKKKLEGIGEDYQIQGSSTKEYFLQRTLQSLERYFYLIAFNYYLHEQYPLGFALGFGRWMCRHPELYRLQAGMNASELTVTAELLAKGVRVLVADERSCPDVLSTAKEMSVANFRRVPKMPVYGTAQPSSKTLGSVLRYLTDAKRKHARIVWVNLREEAVLEGNEQIYTLREPGHLEELIPVPTTSPQQLEKLETALKGDLLKCQKWLEVYLETEKQMKMFKSCLTTQEIFSQQKNSCQGLTYRRIPIPDFCAPKEQDFDRLLEVMKSALAEDSRAAFVFNCSSGRGRTTTAMVIAVLTLWHFNGIPEISEEEIVSVPDAKYTKGEFEVVMKVVQLLPDGHRMKKEVDMALDTVSETMTPMHYHLREIIICTYRQGKSGKDEKERRTLQLRSLQYLERYIYLILFNAYLHLEKKDSWQRPFSFWMQEVAAVAGVYEVLNQLGFPELESLEGKSLCTLRGRWQAQGATARPFRGEFV</sequence>
<name>A0A7L1Y6J3_9PASS</name>
<dbReference type="CDD" id="cd17660">
    <property type="entry name" value="PTP_paladin_2"/>
    <property type="match status" value="1"/>
</dbReference>
<dbReference type="SUPFAM" id="SSF52799">
    <property type="entry name" value="(Phosphotyrosine protein) phosphatases II"/>
    <property type="match status" value="2"/>
</dbReference>
<dbReference type="PANTHER" id="PTHR23339">
    <property type="entry name" value="TYROSINE SPECIFIC PROTEIN PHOSPHATASE AND DUAL SPECIFICITY PROTEIN PHOSPHATASE"/>
    <property type="match status" value="1"/>
</dbReference>
<evidence type="ECO:0000313" key="9">
    <source>
        <dbReference type="EMBL" id="NXP16564.1"/>
    </source>
</evidence>
<feature type="non-terminal residue" evidence="9">
    <location>
        <position position="869"/>
    </location>
</feature>
<feature type="compositionally biased region" description="Low complexity" evidence="7">
    <location>
        <begin position="1"/>
        <end position="16"/>
    </location>
</feature>
<dbReference type="FunFam" id="3.90.190.10:FF:000100">
    <property type="entry name" value="Phosphatase domain-containing paladin 1b"/>
    <property type="match status" value="1"/>
</dbReference>
<dbReference type="Pfam" id="PF14566">
    <property type="entry name" value="PTPlike_phytase"/>
    <property type="match status" value="2"/>
</dbReference>
<evidence type="ECO:0000256" key="6">
    <source>
        <dbReference type="ARBA" id="ARBA00040012"/>
    </source>
</evidence>
<comment type="caution">
    <text evidence="9">The sequence shown here is derived from an EMBL/GenBank/DDBJ whole genome shotgun (WGS) entry which is preliminary data.</text>
</comment>
<dbReference type="AlphaFoldDB" id="A0A7L1Y6J3"/>
<evidence type="ECO:0000256" key="2">
    <source>
        <dbReference type="ARBA" id="ARBA00022490"/>
    </source>
</evidence>
<evidence type="ECO:0000256" key="1">
    <source>
        <dbReference type="ARBA" id="ARBA00004514"/>
    </source>
</evidence>
<evidence type="ECO:0000259" key="8">
    <source>
        <dbReference type="PROSITE" id="PS50056"/>
    </source>
</evidence>
<keyword evidence="4" id="KW-0449">Lipoprotein</keyword>
<keyword evidence="10" id="KW-1185">Reference proteome</keyword>
<comment type="subcellular location">
    <subcellularLocation>
        <location evidence="1">Cytoplasm</location>
        <location evidence="1">Cytosol</location>
    </subcellularLocation>
</comment>
<protein>
    <recommendedName>
        <fullName evidence="6">Paladin</fullName>
    </recommendedName>
</protein>
<dbReference type="GO" id="GO:0005829">
    <property type="term" value="C:cytosol"/>
    <property type="evidence" value="ECO:0007669"/>
    <property type="project" value="UniProtKB-SubCell"/>
</dbReference>
<dbReference type="InterPro" id="IPR000387">
    <property type="entry name" value="Tyr_Pase_dom"/>
</dbReference>
<keyword evidence="3" id="KW-0519">Myristate</keyword>
<organism evidence="9 10">
    <name type="scientific">Scytalopus superciliaris</name>
    <dbReference type="NCBI Taxonomy" id="312124"/>
    <lineage>
        <taxon>Eukaryota</taxon>
        <taxon>Metazoa</taxon>
        <taxon>Chordata</taxon>
        <taxon>Craniata</taxon>
        <taxon>Vertebrata</taxon>
        <taxon>Euteleostomi</taxon>
        <taxon>Archelosauria</taxon>
        <taxon>Archosauria</taxon>
        <taxon>Dinosauria</taxon>
        <taxon>Saurischia</taxon>
        <taxon>Theropoda</taxon>
        <taxon>Coelurosauria</taxon>
        <taxon>Aves</taxon>
        <taxon>Neognathae</taxon>
        <taxon>Neoaves</taxon>
        <taxon>Telluraves</taxon>
        <taxon>Australaves</taxon>
        <taxon>Passeriformes</taxon>
        <taxon>Rhinocryptidae</taxon>
        <taxon>Scytalopus</taxon>
    </lineage>
</organism>
<dbReference type="EMBL" id="VXBX01000227">
    <property type="protein sequence ID" value="NXP16564.1"/>
    <property type="molecule type" value="Genomic_DNA"/>
</dbReference>
<gene>
    <name evidence="9" type="primary">Pald1</name>
    <name evidence="9" type="ORF">SCYSUP_R02221</name>
</gene>
<dbReference type="Proteomes" id="UP000580825">
    <property type="component" value="Unassembled WGS sequence"/>
</dbReference>
<reference evidence="9 10" key="1">
    <citation type="submission" date="2019-09" db="EMBL/GenBank/DDBJ databases">
        <title>Bird 10,000 Genomes (B10K) Project - Family phase.</title>
        <authorList>
            <person name="Zhang G."/>
        </authorList>
    </citation>
    <scope>NUCLEOTIDE SEQUENCE [LARGE SCALE GENOMIC DNA]</scope>
    <source>
        <strain evidence="9">B10K-DU-002-46</strain>
        <tissue evidence="9">Muscle</tissue>
    </source>
</reference>